<keyword evidence="9" id="KW-0804">Transcription</keyword>
<feature type="region of interest" description="Disordered" evidence="13">
    <location>
        <begin position="1"/>
        <end position="32"/>
    </location>
</feature>
<evidence type="ECO:0000256" key="4">
    <source>
        <dbReference type="ARBA" id="ARBA00022737"/>
    </source>
</evidence>
<dbReference type="Pfam" id="PF00096">
    <property type="entry name" value="zf-C2H2"/>
    <property type="match status" value="1"/>
</dbReference>
<sequence length="1017" mass="115756">MGDSQEEIISETVKSEEIAGRQSAGQKRRRTLTPMRPVAIAPKTNSPKNIQNFDLNQGIIIKTEPSFIAITSRENQITSNNSSSNKLVSNLDQYYTGERFNTRSFESISNGDGAKRLKLATKDDGIRFVIVQNQNLDTSNTIISNDMNDKVISKSKDYLQELSTVKKNTRSVHNIIQRQCNISDRINLIDSNDIPMETDITLKHSNDVSMINNLGTLSCDVNPTTLLPIQNSVMNNTNVNKELQKPNSTKLIENLNSNQTSKQTNLVKPKSQKPVVIMQQLLSPAVKGNDPRSKHLFCQSFNKILPINIQCVKHEGKVSDHTSQAKSNEAYSDELKIINTDATRNIYESKNELILKTEEFPAISSSQIDSVLKLIDMQTQSKEFNLHETVNYTKDNREYDGIKCTNNLLPCNQLIERCNDNLQCYKCKKCPFISLNDKLVMEHMVKDHSNIVEQHEQLVLKCPGCTNTFHARTSLLSHIVHDHQVQETEAQVMIEKLCYREKSIDENDNTKSAPEITVPIRKSQNESILQRQISSSNLEIDQCFDNIPESDLPIDNANTTVPTLENNLLVNNNEVQYLQNINNMQIVLADNIEVDRLQSIPILSDVRTISDKAYEEGIHVKDGESQGQDRSKTIALRELKQGIRNVECVDFKNESQIQEKSQSVQENTMINRSLHIEDTTFTHISENEVDLEKTEGNIRAVEPKKKGRPKGSKTNSNKQNSAELKQLGYKCAIPECGVRMLAQENIVFHQKCHAVITTDKSNMNYQCPECLEFKSNNWNNVAGHLWRSHIIDMELHACDLCSYKTPSLSNLMNQHRGIHGDDRPYLCDNCGKGFKTTKQLRNHRALHRAKNKEPLECEECRRVFTNTRLLKLHKDAVHKDCKPFMCNFCTYSASTRSALKLHLRRHTGEKPFSCEQCSYSTGDHNSLRRHKLRHLGLKPYSCPYCSYACIQSSTYKVHLKNKHPGLDHGLMFSCQYCSYRSVKKENLYTHMAKHEQNTSKTSEKSDSPITTNSVPIP</sequence>
<feature type="region of interest" description="Disordered" evidence="13">
    <location>
        <begin position="993"/>
        <end position="1017"/>
    </location>
</feature>
<dbReference type="SMART" id="SM00355">
    <property type="entry name" value="ZnF_C2H2"/>
    <property type="match status" value="11"/>
</dbReference>
<evidence type="ECO:0000259" key="14">
    <source>
        <dbReference type="PROSITE" id="PS50157"/>
    </source>
</evidence>
<evidence type="ECO:0000256" key="7">
    <source>
        <dbReference type="ARBA" id="ARBA00023015"/>
    </source>
</evidence>
<dbReference type="InterPro" id="IPR036236">
    <property type="entry name" value="Znf_C2H2_sf"/>
</dbReference>
<dbReference type="GO" id="GO:0008270">
    <property type="term" value="F:zinc ion binding"/>
    <property type="evidence" value="ECO:0007669"/>
    <property type="project" value="UniProtKB-KW"/>
</dbReference>
<protein>
    <submittedName>
        <fullName evidence="16">Uncharacterized protein LOC107263684 isoform X1</fullName>
    </submittedName>
</protein>
<feature type="domain" description="C2H2-type" evidence="14">
    <location>
        <begin position="825"/>
        <end position="852"/>
    </location>
</feature>
<comment type="similarity">
    <text evidence="2">Belongs to the krueppel C2H2-type zinc-finger protein family.</text>
</comment>
<evidence type="ECO:0000256" key="12">
    <source>
        <dbReference type="PROSITE-ProRule" id="PRU00042"/>
    </source>
</evidence>
<keyword evidence="8" id="KW-0238">DNA-binding</keyword>
<evidence type="ECO:0000256" key="10">
    <source>
        <dbReference type="ARBA" id="ARBA00023242"/>
    </source>
</evidence>
<evidence type="ECO:0000256" key="13">
    <source>
        <dbReference type="SAM" id="MobiDB-lite"/>
    </source>
</evidence>
<evidence type="ECO:0000256" key="6">
    <source>
        <dbReference type="ARBA" id="ARBA00022833"/>
    </source>
</evidence>
<feature type="domain" description="C2H2-type" evidence="14">
    <location>
        <begin position="912"/>
        <end position="939"/>
    </location>
</feature>
<dbReference type="GO" id="GO:0000981">
    <property type="term" value="F:DNA-binding transcription factor activity, RNA polymerase II-specific"/>
    <property type="evidence" value="ECO:0007669"/>
    <property type="project" value="TreeGrafter"/>
</dbReference>
<dbReference type="GO" id="GO:0000978">
    <property type="term" value="F:RNA polymerase II cis-regulatory region sequence-specific DNA binding"/>
    <property type="evidence" value="ECO:0007669"/>
    <property type="project" value="TreeGrafter"/>
</dbReference>
<dbReference type="SUPFAM" id="SSF57667">
    <property type="entry name" value="beta-beta-alpha zinc fingers"/>
    <property type="match status" value="4"/>
</dbReference>
<feature type="region of interest" description="Disordered" evidence="13">
    <location>
        <begin position="701"/>
        <end position="720"/>
    </location>
</feature>
<evidence type="ECO:0000313" key="16">
    <source>
        <dbReference type="RefSeq" id="XP_015586650.1"/>
    </source>
</evidence>
<dbReference type="GeneID" id="107263684"/>
<evidence type="ECO:0000256" key="1">
    <source>
        <dbReference type="ARBA" id="ARBA00004123"/>
    </source>
</evidence>
<dbReference type="GO" id="GO:0005634">
    <property type="term" value="C:nucleus"/>
    <property type="evidence" value="ECO:0007669"/>
    <property type="project" value="UniProtKB-SubCell"/>
</dbReference>
<dbReference type="PANTHER" id="PTHR24388:SF54">
    <property type="entry name" value="PROTEIN ESCARGOT"/>
    <property type="match status" value="1"/>
</dbReference>
<evidence type="ECO:0000313" key="15">
    <source>
        <dbReference type="Proteomes" id="UP000694920"/>
    </source>
</evidence>
<organism evidence="15 16">
    <name type="scientific">Cephus cinctus</name>
    <name type="common">Wheat stem sawfly</name>
    <dbReference type="NCBI Taxonomy" id="211228"/>
    <lineage>
        <taxon>Eukaryota</taxon>
        <taxon>Metazoa</taxon>
        <taxon>Ecdysozoa</taxon>
        <taxon>Arthropoda</taxon>
        <taxon>Hexapoda</taxon>
        <taxon>Insecta</taxon>
        <taxon>Pterygota</taxon>
        <taxon>Neoptera</taxon>
        <taxon>Endopterygota</taxon>
        <taxon>Hymenoptera</taxon>
        <taxon>Cephoidea</taxon>
        <taxon>Cephidae</taxon>
        <taxon>Cephus</taxon>
    </lineage>
</organism>
<dbReference type="InterPro" id="IPR050527">
    <property type="entry name" value="Snail/Krueppel_Znf"/>
</dbReference>
<dbReference type="PROSITE" id="PS00028">
    <property type="entry name" value="ZINC_FINGER_C2H2_1"/>
    <property type="match status" value="5"/>
</dbReference>
<feature type="domain" description="C2H2-type" evidence="14">
    <location>
        <begin position="796"/>
        <end position="824"/>
    </location>
</feature>
<dbReference type="PROSITE" id="PS50157">
    <property type="entry name" value="ZINC_FINGER_C2H2_2"/>
    <property type="match status" value="6"/>
</dbReference>
<feature type="compositionally biased region" description="Polar residues" evidence="13">
    <location>
        <begin position="1007"/>
        <end position="1017"/>
    </location>
</feature>
<gene>
    <name evidence="16" type="primary">LOC107263684</name>
</gene>
<name>A0AAJ7FDN6_CEPCN</name>
<keyword evidence="5 12" id="KW-0863">Zinc-finger</keyword>
<keyword evidence="3" id="KW-0479">Metal-binding</keyword>
<dbReference type="RefSeq" id="XP_015586650.1">
    <property type="nucleotide sequence ID" value="XM_015731164.2"/>
</dbReference>
<evidence type="ECO:0000256" key="5">
    <source>
        <dbReference type="ARBA" id="ARBA00022771"/>
    </source>
</evidence>
<dbReference type="Proteomes" id="UP000694920">
    <property type="component" value="Unplaced"/>
</dbReference>
<keyword evidence="10" id="KW-0539">Nucleus</keyword>
<feature type="compositionally biased region" description="Basic and acidic residues" evidence="13">
    <location>
        <begin position="993"/>
        <end position="1006"/>
    </location>
</feature>
<proteinExistence type="inferred from homology"/>
<reference evidence="16" key="1">
    <citation type="submission" date="2025-08" db="UniProtKB">
        <authorList>
            <consortium name="RefSeq"/>
        </authorList>
    </citation>
    <scope>IDENTIFICATION</scope>
</reference>
<evidence type="ECO:0000256" key="3">
    <source>
        <dbReference type="ARBA" id="ARBA00022723"/>
    </source>
</evidence>
<evidence type="ECO:0000256" key="2">
    <source>
        <dbReference type="ARBA" id="ARBA00006991"/>
    </source>
</evidence>
<dbReference type="FunFam" id="3.30.160.60:FF:000100">
    <property type="entry name" value="Zinc finger 45-like"/>
    <property type="match status" value="1"/>
</dbReference>
<dbReference type="Gene3D" id="3.30.160.60">
    <property type="entry name" value="Classic Zinc Finger"/>
    <property type="match status" value="5"/>
</dbReference>
<feature type="domain" description="C2H2-type" evidence="14">
    <location>
        <begin position="460"/>
        <end position="488"/>
    </location>
</feature>
<dbReference type="AlphaFoldDB" id="A0AAJ7FDN6"/>
<evidence type="ECO:0000256" key="8">
    <source>
        <dbReference type="ARBA" id="ARBA00023125"/>
    </source>
</evidence>
<evidence type="ECO:0000256" key="9">
    <source>
        <dbReference type="ARBA" id="ARBA00023163"/>
    </source>
</evidence>
<comment type="similarity">
    <text evidence="11">Belongs to the snail C2H2-type zinc-finger protein family.</text>
</comment>
<keyword evidence="6" id="KW-0862">Zinc</keyword>
<dbReference type="KEGG" id="ccin:107263684"/>
<comment type="subcellular location">
    <subcellularLocation>
        <location evidence="1">Nucleus</location>
    </subcellularLocation>
</comment>
<dbReference type="FunFam" id="3.30.160.60:FF:000075">
    <property type="entry name" value="Putative zinc finger protein 536"/>
    <property type="match status" value="1"/>
</dbReference>
<accession>A0AAJ7FDN6</accession>
<dbReference type="InterPro" id="IPR013087">
    <property type="entry name" value="Znf_C2H2_type"/>
</dbReference>
<dbReference type="PANTHER" id="PTHR24388">
    <property type="entry name" value="ZINC FINGER PROTEIN"/>
    <property type="match status" value="1"/>
</dbReference>
<keyword evidence="7" id="KW-0805">Transcription regulation</keyword>
<evidence type="ECO:0000256" key="11">
    <source>
        <dbReference type="ARBA" id="ARBA00037948"/>
    </source>
</evidence>
<keyword evidence="4" id="KW-0677">Repeat</keyword>
<feature type="domain" description="C2H2-type" evidence="14">
    <location>
        <begin position="855"/>
        <end position="883"/>
    </location>
</feature>
<keyword evidence="15" id="KW-1185">Reference proteome</keyword>
<feature type="domain" description="C2H2-type" evidence="14">
    <location>
        <begin position="884"/>
        <end position="911"/>
    </location>
</feature>